<proteinExistence type="predicted"/>
<evidence type="ECO:0000313" key="1">
    <source>
        <dbReference type="EMBL" id="TCJ95960.1"/>
    </source>
</evidence>
<sequence>MANTAQQVLNNLRVQTTYQLKYPIHQPDGSVIESLQIRRIKGRDLRDFESQQFDTEKDNIKMANFYICRLTNILPEDLDEMDNEDIQAMTEIITKLLTAGKSEN</sequence>
<reference evidence="1 2" key="1">
    <citation type="submission" date="2019-03" db="EMBL/GenBank/DDBJ databases">
        <title>Genomic Encyclopedia of Type Strains, Phase IV (KMG-IV): sequencing the most valuable type-strain genomes for metagenomic binning, comparative biology and taxonomic classification.</title>
        <authorList>
            <person name="Goeker M."/>
        </authorList>
    </citation>
    <scope>NUCLEOTIDE SEQUENCE [LARGE SCALE GENOMIC DNA]</scope>
    <source>
        <strain evidence="1 2">DSM 15534</strain>
    </source>
</reference>
<dbReference type="OrthoDB" id="5687544at2"/>
<evidence type="ECO:0000313" key="2">
    <source>
        <dbReference type="Proteomes" id="UP000294702"/>
    </source>
</evidence>
<dbReference type="AlphaFoldDB" id="A0A4R1FP21"/>
<name>A0A4R1FP21_9PAST</name>
<keyword evidence="2" id="KW-1185">Reference proteome</keyword>
<dbReference type="EMBL" id="SMFT01000005">
    <property type="protein sequence ID" value="TCJ95960.1"/>
    <property type="molecule type" value="Genomic_DNA"/>
</dbReference>
<dbReference type="InterPro" id="IPR019289">
    <property type="entry name" value="Phage_tail_E/E"/>
</dbReference>
<protein>
    <submittedName>
        <fullName evidence="1">Tail assembly chaperone E/41/14-like protein</fullName>
    </submittedName>
</protein>
<accession>A0A4R1FP21</accession>
<comment type="caution">
    <text evidence="1">The sequence shown here is derived from an EMBL/GenBank/DDBJ whole genome shotgun (WGS) entry which is preliminary data.</text>
</comment>
<dbReference type="RefSeq" id="WP_132691935.1">
    <property type="nucleotide sequence ID" value="NZ_SMFT01000005.1"/>
</dbReference>
<dbReference type="Proteomes" id="UP000294702">
    <property type="component" value="Unassembled WGS sequence"/>
</dbReference>
<organism evidence="1 2">
    <name type="scientific">Volucribacter psittacicida</name>
    <dbReference type="NCBI Taxonomy" id="203482"/>
    <lineage>
        <taxon>Bacteria</taxon>
        <taxon>Pseudomonadati</taxon>
        <taxon>Pseudomonadota</taxon>
        <taxon>Gammaproteobacteria</taxon>
        <taxon>Pasteurellales</taxon>
        <taxon>Pasteurellaceae</taxon>
        <taxon>Volucribacter</taxon>
    </lineage>
</organism>
<dbReference type="Pfam" id="PF10109">
    <property type="entry name" value="Phage_TAC_7"/>
    <property type="match status" value="1"/>
</dbReference>
<gene>
    <name evidence="1" type="ORF">EV694_1963</name>
</gene>